<evidence type="ECO:0000256" key="1">
    <source>
        <dbReference type="ARBA" id="ARBA00023015"/>
    </source>
</evidence>
<feature type="compositionally biased region" description="Basic residues" evidence="4">
    <location>
        <begin position="168"/>
        <end position="184"/>
    </location>
</feature>
<dbReference type="PANTHER" id="PTHR42756">
    <property type="entry name" value="TRANSCRIPTIONAL REGULATOR, MARR"/>
    <property type="match status" value="1"/>
</dbReference>
<dbReference type="SMART" id="SM00347">
    <property type="entry name" value="HTH_MARR"/>
    <property type="match status" value="1"/>
</dbReference>
<feature type="region of interest" description="Disordered" evidence="4">
    <location>
        <begin position="164"/>
        <end position="184"/>
    </location>
</feature>
<evidence type="ECO:0000313" key="7">
    <source>
        <dbReference type="Proteomes" id="UP000288669"/>
    </source>
</evidence>
<organism evidence="6 7">
    <name type="scientific">Vagococcus entomophilus</name>
    <dbReference type="NCBI Taxonomy" id="1160095"/>
    <lineage>
        <taxon>Bacteria</taxon>
        <taxon>Bacillati</taxon>
        <taxon>Bacillota</taxon>
        <taxon>Bacilli</taxon>
        <taxon>Lactobacillales</taxon>
        <taxon>Enterococcaceae</taxon>
        <taxon>Vagococcus</taxon>
    </lineage>
</organism>
<dbReference type="PROSITE" id="PS01117">
    <property type="entry name" value="HTH_MARR_1"/>
    <property type="match status" value="1"/>
</dbReference>
<dbReference type="Gene3D" id="1.10.10.10">
    <property type="entry name" value="Winged helix-like DNA-binding domain superfamily/Winged helix DNA-binding domain"/>
    <property type="match status" value="1"/>
</dbReference>
<comment type="caution">
    <text evidence="6">The sequence shown here is derived from an EMBL/GenBank/DDBJ whole genome shotgun (WGS) entry which is preliminary data.</text>
</comment>
<dbReference type="GO" id="GO:0003677">
    <property type="term" value="F:DNA binding"/>
    <property type="evidence" value="ECO:0007669"/>
    <property type="project" value="UniProtKB-KW"/>
</dbReference>
<keyword evidence="3" id="KW-0804">Transcription</keyword>
<feature type="domain" description="HTH marR-type" evidence="5">
    <location>
        <begin position="1"/>
        <end position="140"/>
    </location>
</feature>
<evidence type="ECO:0000256" key="4">
    <source>
        <dbReference type="SAM" id="MobiDB-lite"/>
    </source>
</evidence>
<dbReference type="PRINTS" id="PR00598">
    <property type="entry name" value="HTHMARR"/>
</dbReference>
<dbReference type="OrthoDB" id="9799747at2"/>
<dbReference type="PROSITE" id="PS50995">
    <property type="entry name" value="HTH_MARR_2"/>
    <property type="match status" value="1"/>
</dbReference>
<accession>A0A430AGW8</accession>
<sequence>MSELTQSLCENLEKVVHQHHRIGKRMHNKGRKQDAFAQKKVLELLTQNQEELTISRLVELLDIRPSSVSELVKKLEDGGYVVREKDEKDKRVMKIKLTKAGKEMSQEKKSRANEWTEFYFSELTNEEQKELNRLLEKVSMQSKEKITIWMEQHGINTVEYKLDDEHKKAKHHNKKRVHKGKKHN</sequence>
<keyword evidence="7" id="KW-1185">Reference proteome</keyword>
<dbReference type="InterPro" id="IPR000835">
    <property type="entry name" value="HTH_MarR-typ"/>
</dbReference>
<dbReference type="InterPro" id="IPR023187">
    <property type="entry name" value="Tscrpt_reg_MarR-type_CS"/>
</dbReference>
<name>A0A430AGW8_9ENTE</name>
<dbReference type="Pfam" id="PF12802">
    <property type="entry name" value="MarR_2"/>
    <property type="match status" value="1"/>
</dbReference>
<dbReference type="GO" id="GO:0003700">
    <property type="term" value="F:DNA-binding transcription factor activity"/>
    <property type="evidence" value="ECO:0007669"/>
    <property type="project" value="InterPro"/>
</dbReference>
<evidence type="ECO:0000313" key="6">
    <source>
        <dbReference type="EMBL" id="RSU07179.1"/>
    </source>
</evidence>
<dbReference type="AlphaFoldDB" id="A0A430AGW8"/>
<proteinExistence type="predicted"/>
<dbReference type="InterPro" id="IPR011991">
    <property type="entry name" value="ArsR-like_HTH"/>
</dbReference>
<reference evidence="6 7" key="1">
    <citation type="submission" date="2017-05" db="EMBL/GenBank/DDBJ databases">
        <title>Vagococcus spp. assemblies.</title>
        <authorList>
            <person name="Gulvik C.A."/>
        </authorList>
    </citation>
    <scope>NUCLEOTIDE SEQUENCE [LARGE SCALE GENOMIC DNA]</scope>
    <source>
        <strain evidence="6 7">DSM 24756</strain>
    </source>
</reference>
<dbReference type="RefSeq" id="WP_126824836.1">
    <property type="nucleotide sequence ID" value="NZ_JBHLWU010000002.1"/>
</dbReference>
<keyword evidence="1" id="KW-0805">Transcription regulation</keyword>
<protein>
    <recommendedName>
        <fullName evidence="5">HTH marR-type domain-containing protein</fullName>
    </recommendedName>
</protein>
<dbReference type="InterPro" id="IPR036388">
    <property type="entry name" value="WH-like_DNA-bd_sf"/>
</dbReference>
<gene>
    <name evidence="6" type="ORF">CBF30_07970</name>
</gene>
<evidence type="ECO:0000259" key="5">
    <source>
        <dbReference type="PROSITE" id="PS50995"/>
    </source>
</evidence>
<dbReference type="SUPFAM" id="SSF46785">
    <property type="entry name" value="Winged helix' DNA-binding domain"/>
    <property type="match status" value="1"/>
</dbReference>
<keyword evidence="2" id="KW-0238">DNA-binding</keyword>
<evidence type="ECO:0000256" key="3">
    <source>
        <dbReference type="ARBA" id="ARBA00023163"/>
    </source>
</evidence>
<dbReference type="PANTHER" id="PTHR42756:SF1">
    <property type="entry name" value="TRANSCRIPTIONAL REPRESSOR OF EMRAB OPERON"/>
    <property type="match status" value="1"/>
</dbReference>
<dbReference type="Proteomes" id="UP000288669">
    <property type="component" value="Unassembled WGS sequence"/>
</dbReference>
<dbReference type="CDD" id="cd00090">
    <property type="entry name" value="HTH_ARSR"/>
    <property type="match status" value="1"/>
</dbReference>
<dbReference type="InterPro" id="IPR036390">
    <property type="entry name" value="WH_DNA-bd_sf"/>
</dbReference>
<evidence type="ECO:0000256" key="2">
    <source>
        <dbReference type="ARBA" id="ARBA00023125"/>
    </source>
</evidence>
<dbReference type="EMBL" id="NGJZ01000002">
    <property type="protein sequence ID" value="RSU07179.1"/>
    <property type="molecule type" value="Genomic_DNA"/>
</dbReference>